<feature type="region of interest" description="Disordered" evidence="1">
    <location>
        <begin position="300"/>
        <end position="393"/>
    </location>
</feature>
<protein>
    <submittedName>
        <fullName evidence="2">Uncharacterized protein</fullName>
    </submittedName>
</protein>
<evidence type="ECO:0000313" key="3">
    <source>
        <dbReference type="Proteomes" id="UP000241890"/>
    </source>
</evidence>
<feature type="compositionally biased region" description="Basic and acidic residues" evidence="1">
    <location>
        <begin position="1"/>
        <end position="18"/>
    </location>
</feature>
<comment type="caution">
    <text evidence="2">The sequence shown here is derived from an EMBL/GenBank/DDBJ whole genome shotgun (WGS) entry which is preliminary data.</text>
</comment>
<evidence type="ECO:0000256" key="1">
    <source>
        <dbReference type="SAM" id="MobiDB-lite"/>
    </source>
</evidence>
<feature type="compositionally biased region" description="Acidic residues" evidence="1">
    <location>
        <begin position="348"/>
        <end position="375"/>
    </location>
</feature>
<feature type="compositionally biased region" description="Acidic residues" evidence="1">
    <location>
        <begin position="83"/>
        <end position="116"/>
    </location>
</feature>
<feature type="compositionally biased region" description="Basic and acidic residues" evidence="1">
    <location>
        <begin position="602"/>
        <end position="621"/>
    </location>
</feature>
<proteinExistence type="predicted"/>
<keyword evidence="3" id="KW-1185">Reference proteome</keyword>
<feature type="compositionally biased region" description="Acidic residues" evidence="1">
    <location>
        <begin position="37"/>
        <end position="46"/>
    </location>
</feature>
<feature type="compositionally biased region" description="Low complexity" evidence="1">
    <location>
        <begin position="548"/>
        <end position="590"/>
    </location>
</feature>
<feature type="compositionally biased region" description="Basic and acidic residues" evidence="1">
    <location>
        <begin position="54"/>
        <end position="78"/>
    </location>
</feature>
<accession>A0A2R5GE59</accession>
<gene>
    <name evidence="2" type="ORF">FCC1311_031362</name>
</gene>
<dbReference type="InParanoid" id="A0A2R5GE59"/>
<dbReference type="AlphaFoldDB" id="A0A2R5GE59"/>
<feature type="region of interest" description="Disordered" evidence="1">
    <location>
        <begin position="1"/>
        <end position="148"/>
    </location>
</feature>
<evidence type="ECO:0000313" key="2">
    <source>
        <dbReference type="EMBL" id="GBG26913.1"/>
    </source>
</evidence>
<dbReference type="Proteomes" id="UP000241890">
    <property type="component" value="Unassembled WGS sequence"/>
</dbReference>
<sequence>MKVELEKWNNDQEDKSIMESEIESDEDWVAMAPTQNEGEDYVDDETSNLSTQNKVDEVSKVDEMNNVDSRNEANDRHCQGAAEDGDADRDVDEEDEDDIDSAESDDEDRDFDEVDEVTSVATADGHDDVANDATQDNDANSRTPEQSLRDLKRFLSSLDKYMEKDKLMHVRLKNREAASSQSPTALVRKKWILELNGERVPPSIFDAHGVSFELIVQAFRCLAGNHGMWTGASIQQVLNDAIKKMRSPPKFRITEGKLDLAGGNTLSMSFYVKTSDVAARTLQGWATSKMAHEVVILNDGEEEHVTETSDRNRAASDVEDKREALRDGFTSDDTDGAMNNDNYRVGEDDVDDDEDEEAVDDDEEAVDDDDDDADGDYVGNDGGASTYRSSGQKVVKEKTIMVSNQKERKKRDAYLVEYTTAIGEEIPEGKNSELCTVSPPRNGGKGKSLYFKSKKDGASIKLYKNSQKISSGTLCGYITGAGSNPEEFREIWNAALEQSGIPLMIPSLERVFQNCGKTNEKTMITRFTVQRTAATTSQGGQRARARRSSTSVSFASPTSPATSPPATRSNPPRRQSLSSTAAQASLTKTSGLKRSYADLENELEKAKRQRSVSEERSRKLQSDLNAAQTKIAALEASLEKIKGELADSQQTGKLLKQLFNHNTKNL</sequence>
<name>A0A2R5GE59_9STRA</name>
<feature type="compositionally biased region" description="Basic and acidic residues" evidence="1">
    <location>
        <begin position="303"/>
        <end position="326"/>
    </location>
</feature>
<feature type="compositionally biased region" description="Polar residues" evidence="1">
    <location>
        <begin position="132"/>
        <end position="146"/>
    </location>
</feature>
<dbReference type="EMBL" id="BEYU01000025">
    <property type="protein sequence ID" value="GBG26913.1"/>
    <property type="molecule type" value="Genomic_DNA"/>
</dbReference>
<feature type="compositionally biased region" description="Polar residues" evidence="1">
    <location>
        <begin position="529"/>
        <end position="540"/>
    </location>
</feature>
<reference evidence="2 3" key="1">
    <citation type="submission" date="2017-12" db="EMBL/GenBank/DDBJ databases">
        <title>Sequencing, de novo assembly and annotation of complete genome of a new Thraustochytrid species, strain FCC1311.</title>
        <authorList>
            <person name="Sedici K."/>
            <person name="Godart F."/>
            <person name="Aiese Cigliano R."/>
            <person name="Sanseverino W."/>
            <person name="Barakat M."/>
            <person name="Ortet P."/>
            <person name="Marechal E."/>
            <person name="Cagnac O."/>
            <person name="Amato A."/>
        </authorList>
    </citation>
    <scope>NUCLEOTIDE SEQUENCE [LARGE SCALE GENOMIC DNA]</scope>
</reference>
<organism evidence="2 3">
    <name type="scientific">Hondaea fermentalgiana</name>
    <dbReference type="NCBI Taxonomy" id="2315210"/>
    <lineage>
        <taxon>Eukaryota</taxon>
        <taxon>Sar</taxon>
        <taxon>Stramenopiles</taxon>
        <taxon>Bigyra</taxon>
        <taxon>Labyrinthulomycetes</taxon>
        <taxon>Thraustochytrida</taxon>
        <taxon>Thraustochytriidae</taxon>
        <taxon>Hondaea</taxon>
    </lineage>
</organism>
<feature type="region of interest" description="Disordered" evidence="1">
    <location>
        <begin position="529"/>
        <end position="623"/>
    </location>
</feature>